<evidence type="ECO:0000313" key="1">
    <source>
        <dbReference type="EMBL" id="GGI27686.1"/>
    </source>
</evidence>
<comment type="caution">
    <text evidence="1">The sequence shown here is derived from an EMBL/GenBank/DDBJ whole genome shotgun (WGS) entry which is preliminary data.</text>
</comment>
<reference evidence="1" key="2">
    <citation type="submission" date="2022-12" db="EMBL/GenBank/DDBJ databases">
        <authorList>
            <person name="Sun Q."/>
            <person name="Zhou Y."/>
        </authorList>
    </citation>
    <scope>NUCLEOTIDE SEQUENCE</scope>
    <source>
        <strain evidence="1">CGMCC 1.15034</strain>
    </source>
</reference>
<dbReference type="Proteomes" id="UP000625079">
    <property type="component" value="Unassembled WGS sequence"/>
</dbReference>
<dbReference type="EMBL" id="BMHC01000010">
    <property type="protein sequence ID" value="GGI27686.1"/>
    <property type="molecule type" value="Genomic_DNA"/>
</dbReference>
<gene>
    <name evidence="1" type="ORF">GCM10010987_45640</name>
</gene>
<protein>
    <submittedName>
        <fullName evidence="1">Uncharacterized protein</fullName>
    </submittedName>
</protein>
<name>A0AA87W686_9BRAD</name>
<organism evidence="1 2">
    <name type="scientific">Bradyrhizobium guangdongense</name>
    <dbReference type="NCBI Taxonomy" id="1325090"/>
    <lineage>
        <taxon>Bacteria</taxon>
        <taxon>Pseudomonadati</taxon>
        <taxon>Pseudomonadota</taxon>
        <taxon>Alphaproteobacteria</taxon>
        <taxon>Hyphomicrobiales</taxon>
        <taxon>Nitrobacteraceae</taxon>
        <taxon>Bradyrhizobium</taxon>
    </lineage>
</organism>
<proteinExistence type="predicted"/>
<evidence type="ECO:0000313" key="2">
    <source>
        <dbReference type="Proteomes" id="UP000625079"/>
    </source>
</evidence>
<accession>A0AA87W686</accession>
<reference evidence="1" key="1">
    <citation type="journal article" date="2014" name="Int. J. Syst. Evol. Microbiol.">
        <title>Complete genome sequence of Corynebacterium casei LMG S-19264T (=DSM 44701T), isolated from a smear-ripened cheese.</title>
        <authorList>
            <consortium name="US DOE Joint Genome Institute (JGI-PGF)"/>
            <person name="Walter F."/>
            <person name="Albersmeier A."/>
            <person name="Kalinowski J."/>
            <person name="Ruckert C."/>
        </authorList>
    </citation>
    <scope>NUCLEOTIDE SEQUENCE</scope>
    <source>
        <strain evidence="1">CGMCC 1.15034</strain>
    </source>
</reference>
<dbReference type="AlphaFoldDB" id="A0AA87W686"/>
<sequence length="108" mass="11745">MLANEPSFVAREMLLTLIPNPLRRAVGGADTESSKAGCQPTFGPAAPAHGFPFGAGQHLFCANRQDIRHVVLSWFPAGFGNRPNELHIDRVHFQVPRDSDSPDQPALC</sequence>